<accession>A0A848F1X9</accession>
<evidence type="ECO:0000313" key="2">
    <source>
        <dbReference type="EMBL" id="NML13684.1"/>
    </source>
</evidence>
<dbReference type="InterPro" id="IPR036366">
    <property type="entry name" value="PGBDSf"/>
</dbReference>
<comment type="caution">
    <text evidence="2">The sequence shown here is derived from an EMBL/GenBank/DDBJ whole genome shotgun (WGS) entry which is preliminary data.</text>
</comment>
<dbReference type="Gene3D" id="1.10.101.10">
    <property type="entry name" value="PGBD-like superfamily/PGBD"/>
    <property type="match status" value="1"/>
</dbReference>
<evidence type="ECO:0000313" key="3">
    <source>
        <dbReference type="Proteomes" id="UP000574067"/>
    </source>
</evidence>
<dbReference type="Proteomes" id="UP000574067">
    <property type="component" value="Unassembled WGS sequence"/>
</dbReference>
<dbReference type="InterPro" id="IPR002477">
    <property type="entry name" value="Peptidoglycan-bd-like"/>
</dbReference>
<dbReference type="RefSeq" id="WP_169158594.1">
    <property type="nucleotide sequence ID" value="NZ_JABBFW010000001.1"/>
</dbReference>
<feature type="domain" description="Peptidoglycan binding-like" evidence="1">
    <location>
        <begin position="288"/>
        <end position="346"/>
    </location>
</feature>
<dbReference type="SUPFAM" id="SSF47090">
    <property type="entry name" value="PGBD-like"/>
    <property type="match status" value="1"/>
</dbReference>
<gene>
    <name evidence="2" type="ORF">HHL10_01645</name>
</gene>
<dbReference type="InterPro" id="IPR036365">
    <property type="entry name" value="PGBD-like_sf"/>
</dbReference>
<dbReference type="Pfam" id="PF01471">
    <property type="entry name" value="PG_binding_1"/>
    <property type="match status" value="1"/>
</dbReference>
<keyword evidence="3" id="KW-1185">Reference proteome</keyword>
<evidence type="ECO:0000259" key="1">
    <source>
        <dbReference type="Pfam" id="PF01471"/>
    </source>
</evidence>
<reference evidence="2 3" key="1">
    <citation type="submission" date="2020-04" db="EMBL/GenBank/DDBJ databases">
        <title>Azohydromonas sp. isolated from soil.</title>
        <authorList>
            <person name="Dahal R.H."/>
        </authorList>
    </citation>
    <scope>NUCLEOTIDE SEQUENCE [LARGE SCALE GENOMIC DNA]</scope>
    <source>
        <strain evidence="2 3">G-1-1-14</strain>
    </source>
</reference>
<proteinExistence type="predicted"/>
<organism evidence="2 3">
    <name type="scientific">Azohydromonas caseinilytica</name>
    <dbReference type="NCBI Taxonomy" id="2728836"/>
    <lineage>
        <taxon>Bacteria</taxon>
        <taxon>Pseudomonadati</taxon>
        <taxon>Pseudomonadota</taxon>
        <taxon>Betaproteobacteria</taxon>
        <taxon>Burkholderiales</taxon>
        <taxon>Sphaerotilaceae</taxon>
        <taxon>Azohydromonas</taxon>
    </lineage>
</organism>
<dbReference type="AlphaFoldDB" id="A0A848F1X9"/>
<protein>
    <submittedName>
        <fullName evidence="2">Peptidoglycan-binding protein</fullName>
    </submittedName>
</protein>
<sequence>MPDTVTTTPAVATVAAPAPANLPAVVPATTPAAVDARANPFAAIAQLLAAVRRSLESSKRPDQAPRWVRIVRVRQFADPATGDADVIAKGVMKAMDVVTLAISYLQRFTLDATDLLVQGDAAKALVEVSADLVKQATSKEFINALELAVGQEPSPASPIAGVGDIVDKIVQLADKVPEPEDLEIIGAELYGLLAVEQLTDGTVDDKLTTHVNIAKTGKLQLLHWGFWQGWKVQNLGKGKEPISVLTLGARRVAGAAPGKLPLRAVGTWGDPGSSETVYDLDFSGAQAGRDIAEANALLEALGYGAKYPVADAKVLADDFATRLRAFQKINDLPVTGRLDNATINRLMHLDYDAKNLKRAKPFRADALPVGFDPTKAA</sequence>
<dbReference type="EMBL" id="JABBFW010000001">
    <property type="protein sequence ID" value="NML13684.1"/>
    <property type="molecule type" value="Genomic_DNA"/>
</dbReference>
<name>A0A848F1X9_9BURK</name>